<reference evidence="1 2" key="1">
    <citation type="journal article" date="2019" name="Commun. Biol.">
        <title>The bagworm genome reveals a unique fibroin gene that provides high tensile strength.</title>
        <authorList>
            <person name="Kono N."/>
            <person name="Nakamura H."/>
            <person name="Ohtoshi R."/>
            <person name="Tomita M."/>
            <person name="Numata K."/>
            <person name="Arakawa K."/>
        </authorList>
    </citation>
    <scope>NUCLEOTIDE SEQUENCE [LARGE SCALE GENOMIC DNA]</scope>
</reference>
<dbReference type="OrthoDB" id="7902892at2759"/>
<name>A0A4C1XB74_EUMVA</name>
<dbReference type="PANTHER" id="PTHR47326:SF1">
    <property type="entry name" value="HTH PSQ-TYPE DOMAIN-CONTAINING PROTEIN"/>
    <property type="match status" value="1"/>
</dbReference>
<dbReference type="STRING" id="151549.A0A4C1XB74"/>
<evidence type="ECO:0000313" key="1">
    <source>
        <dbReference type="EMBL" id="GBP60453.1"/>
    </source>
</evidence>
<dbReference type="EMBL" id="BGZK01000788">
    <property type="protein sequence ID" value="GBP60453.1"/>
    <property type="molecule type" value="Genomic_DNA"/>
</dbReference>
<proteinExistence type="predicted"/>
<protein>
    <recommendedName>
        <fullName evidence="3">Transposable element Tc3 transposase</fullName>
    </recommendedName>
</protein>
<accession>A0A4C1XB74</accession>
<dbReference type="Gene3D" id="3.30.420.10">
    <property type="entry name" value="Ribonuclease H-like superfamily/Ribonuclease H"/>
    <property type="match status" value="1"/>
</dbReference>
<organism evidence="1 2">
    <name type="scientific">Eumeta variegata</name>
    <name type="common">Bagworm moth</name>
    <name type="synonym">Eumeta japonica</name>
    <dbReference type="NCBI Taxonomy" id="151549"/>
    <lineage>
        <taxon>Eukaryota</taxon>
        <taxon>Metazoa</taxon>
        <taxon>Ecdysozoa</taxon>
        <taxon>Arthropoda</taxon>
        <taxon>Hexapoda</taxon>
        <taxon>Insecta</taxon>
        <taxon>Pterygota</taxon>
        <taxon>Neoptera</taxon>
        <taxon>Endopterygota</taxon>
        <taxon>Lepidoptera</taxon>
        <taxon>Glossata</taxon>
        <taxon>Ditrysia</taxon>
        <taxon>Tineoidea</taxon>
        <taxon>Psychidae</taxon>
        <taxon>Oiketicinae</taxon>
        <taxon>Eumeta</taxon>
    </lineage>
</organism>
<comment type="caution">
    <text evidence="1">The sequence shown here is derived from an EMBL/GenBank/DDBJ whole genome shotgun (WGS) entry which is preliminary data.</text>
</comment>
<dbReference type="GO" id="GO:0003676">
    <property type="term" value="F:nucleic acid binding"/>
    <property type="evidence" value="ECO:0007669"/>
    <property type="project" value="InterPro"/>
</dbReference>
<gene>
    <name evidence="1" type="ORF">EVAR_37489_1</name>
</gene>
<dbReference type="PANTHER" id="PTHR47326">
    <property type="entry name" value="TRANSPOSABLE ELEMENT TC3 TRANSPOSASE-LIKE PROTEIN"/>
    <property type="match status" value="1"/>
</dbReference>
<keyword evidence="2" id="KW-1185">Reference proteome</keyword>
<evidence type="ECO:0000313" key="2">
    <source>
        <dbReference type="Proteomes" id="UP000299102"/>
    </source>
</evidence>
<dbReference type="InterPro" id="IPR036397">
    <property type="entry name" value="RNaseH_sf"/>
</dbReference>
<dbReference type="Proteomes" id="UP000299102">
    <property type="component" value="Unassembled WGS sequence"/>
</dbReference>
<evidence type="ECO:0008006" key="3">
    <source>
        <dbReference type="Google" id="ProtNLM"/>
    </source>
</evidence>
<sequence length="115" mass="13860">MAICSYLNFLQNDLPELLEDVPLSDVQNMWFKNYGCPAHYIRPIREYLNEEYPERWIGRLGPVLWPPRSPDLNLLDFFYWGRLKDRVYTKPISTLDELRHRSTQAAKIFGKLWLW</sequence>
<dbReference type="AlphaFoldDB" id="A0A4C1XB74"/>